<reference evidence="3 4" key="1">
    <citation type="journal article" date="2019" name="Nat. Microbiol.">
        <title>Mediterranean grassland soil C-N compound turnover is dependent on rainfall and depth, and is mediated by genomically divergent microorganisms.</title>
        <authorList>
            <person name="Diamond S."/>
            <person name="Andeer P.F."/>
            <person name="Li Z."/>
            <person name="Crits-Christoph A."/>
            <person name="Burstein D."/>
            <person name="Anantharaman K."/>
            <person name="Lane K.R."/>
            <person name="Thomas B.C."/>
            <person name="Pan C."/>
            <person name="Northen T.R."/>
            <person name="Banfield J.F."/>
        </authorList>
    </citation>
    <scope>NUCLEOTIDE SEQUENCE [LARGE SCALE GENOMIC DNA]</scope>
    <source>
        <strain evidence="3">NP_6</strain>
    </source>
</reference>
<dbReference type="GO" id="GO:0008410">
    <property type="term" value="F:CoA-transferase activity"/>
    <property type="evidence" value="ECO:0007669"/>
    <property type="project" value="TreeGrafter"/>
</dbReference>
<comment type="caution">
    <text evidence="3">The sequence shown here is derived from an EMBL/GenBank/DDBJ whole genome shotgun (WGS) entry which is preliminary data.</text>
</comment>
<dbReference type="Gene3D" id="3.40.50.10540">
    <property type="entry name" value="Crotonobetainyl-coa:carnitine coa-transferase, domain 1"/>
    <property type="match status" value="1"/>
</dbReference>
<dbReference type="Pfam" id="PF02515">
    <property type="entry name" value="CoA_transf_3"/>
    <property type="match status" value="1"/>
</dbReference>
<dbReference type="PANTHER" id="PTHR48207:SF3">
    <property type="entry name" value="SUCCINATE--HYDROXYMETHYLGLUTARATE COA-TRANSFERASE"/>
    <property type="match status" value="1"/>
</dbReference>
<evidence type="ECO:0000256" key="1">
    <source>
        <dbReference type="ARBA" id="ARBA00022679"/>
    </source>
</evidence>
<dbReference type="PANTHER" id="PTHR48207">
    <property type="entry name" value="SUCCINATE--HYDROXYMETHYLGLUTARATE COA-TRANSFERASE"/>
    <property type="match status" value="1"/>
</dbReference>
<dbReference type="InterPro" id="IPR023606">
    <property type="entry name" value="CoA-Trfase_III_dom_1_sf"/>
</dbReference>
<feature type="region of interest" description="Disordered" evidence="2">
    <location>
        <begin position="383"/>
        <end position="483"/>
    </location>
</feature>
<evidence type="ECO:0000256" key="2">
    <source>
        <dbReference type="SAM" id="MobiDB-lite"/>
    </source>
</evidence>
<dbReference type="InterPro" id="IPR003673">
    <property type="entry name" value="CoA-Trfase_fam_III"/>
</dbReference>
<dbReference type="AlphaFoldDB" id="A0A537J7P2"/>
<protein>
    <submittedName>
        <fullName evidence="3">CoA transferase</fullName>
    </submittedName>
</protein>
<dbReference type="InterPro" id="IPR050483">
    <property type="entry name" value="CoA-transferase_III_domain"/>
</dbReference>
<evidence type="ECO:0000313" key="3">
    <source>
        <dbReference type="EMBL" id="TMI79513.1"/>
    </source>
</evidence>
<evidence type="ECO:0000313" key="4">
    <source>
        <dbReference type="Proteomes" id="UP000318093"/>
    </source>
</evidence>
<dbReference type="InterPro" id="IPR044855">
    <property type="entry name" value="CoA-Trfase_III_dom3_sf"/>
</dbReference>
<accession>A0A537J7P2</accession>
<organism evidence="3 4">
    <name type="scientific">Candidatus Segetimicrobium genomatis</name>
    <dbReference type="NCBI Taxonomy" id="2569760"/>
    <lineage>
        <taxon>Bacteria</taxon>
        <taxon>Bacillati</taxon>
        <taxon>Candidatus Sysuimicrobiota</taxon>
        <taxon>Candidatus Sysuimicrobiia</taxon>
        <taxon>Candidatus Sysuimicrobiales</taxon>
        <taxon>Candidatus Segetimicrobiaceae</taxon>
        <taxon>Candidatus Segetimicrobium</taxon>
    </lineage>
</organism>
<dbReference type="EMBL" id="VBAN01000322">
    <property type="protein sequence ID" value="TMI79513.1"/>
    <property type="molecule type" value="Genomic_DNA"/>
</dbReference>
<sequence>MAGAGQPLARGGAESRGGARLLAPYRVLDLTDATGWLCGRILGDLGADVIKIEPAGGDPGRRTGPFSGGGPRPAESLAWMAYNANKRGITLNLESPAGQDLLRRLVGRADFLIESFAPGYLNERHVGYRALREISPRLVFTSITPFGQTGPYAGYRGSDLIAMAMSGLMALVGEPGRPPLRVSLPQAAMWAGMYAAAGTLIAHYYRETARRGQHVDVSMRDSLLWALANAPAHWSLKREDLERGGTSIVGRSTTGARMRAIYRCRDGHINFIFYGGEAGRRSNEAMVQWMAELHEAPEWLRQQDWGAFNVAASTQEEIDRLEAPFVAFLLKRTKAEFAAESVRRNILGYPVADARDIRGDPQLTARGFWQEVDHPELDAAVTYPARSPAAPHRSGSTMRRSTAARWDSPGRNSRRCGRRESYDRRKAGRRPDPAGPGGRQGRRVRCVRRGPHGRQASGRARGHRRPRRIADAPRRLPGPLPSL</sequence>
<feature type="compositionally biased region" description="Basic and acidic residues" evidence="2">
    <location>
        <begin position="418"/>
        <end position="432"/>
    </location>
</feature>
<gene>
    <name evidence="3" type="ORF">E6H03_10070</name>
</gene>
<dbReference type="SUPFAM" id="SSF89796">
    <property type="entry name" value="CoA-transferase family III (CaiB/BaiF)"/>
    <property type="match status" value="1"/>
</dbReference>
<name>A0A537J7P2_9BACT</name>
<proteinExistence type="predicted"/>
<dbReference type="Gene3D" id="3.30.1540.10">
    <property type="entry name" value="formyl-coa transferase, domain 3"/>
    <property type="match status" value="1"/>
</dbReference>
<keyword evidence="1 3" id="KW-0808">Transferase</keyword>
<feature type="compositionally biased region" description="Basic residues" evidence="2">
    <location>
        <begin position="440"/>
        <end position="452"/>
    </location>
</feature>
<dbReference type="Proteomes" id="UP000318093">
    <property type="component" value="Unassembled WGS sequence"/>
</dbReference>